<comment type="caution">
    <text evidence="3">The sequence shown here is derived from an EMBL/GenBank/DDBJ whole genome shotgun (WGS) entry which is preliminary data.</text>
</comment>
<keyword evidence="1" id="KW-0472">Membrane</keyword>
<dbReference type="AlphaFoldDB" id="A0A6P0HHF5"/>
<gene>
    <name evidence="3" type="ORF">G3T38_07760</name>
</gene>
<evidence type="ECO:0000313" key="4">
    <source>
        <dbReference type="Proteomes" id="UP000468687"/>
    </source>
</evidence>
<dbReference type="InterPro" id="IPR012551">
    <property type="entry name" value="DUF1707_SHOCT-like"/>
</dbReference>
<dbReference type="Pfam" id="PF08044">
    <property type="entry name" value="DUF1707"/>
    <property type="match status" value="1"/>
</dbReference>
<evidence type="ECO:0000259" key="2">
    <source>
        <dbReference type="Pfam" id="PF08044"/>
    </source>
</evidence>
<keyword evidence="4" id="KW-1185">Reference proteome</keyword>
<evidence type="ECO:0000256" key="1">
    <source>
        <dbReference type="SAM" id="Phobius"/>
    </source>
</evidence>
<reference evidence="3 4" key="1">
    <citation type="journal article" date="2014" name="Int. J. Syst. Evol. Microbiol.">
        <title>Nocardioides zeae sp. nov., isolated from the stem of Zea mays.</title>
        <authorList>
            <person name="Glaeser S.P."/>
            <person name="McInroy J.A."/>
            <person name="Busse H.J."/>
            <person name="Kampfer P."/>
        </authorList>
    </citation>
    <scope>NUCLEOTIDE SEQUENCE [LARGE SCALE GENOMIC DNA]</scope>
    <source>
        <strain evidence="3 4">JCM 30728</strain>
    </source>
</reference>
<feature type="transmembrane region" description="Helical" evidence="1">
    <location>
        <begin position="118"/>
        <end position="136"/>
    </location>
</feature>
<feature type="domain" description="DUF1707" evidence="2">
    <location>
        <begin position="4"/>
        <end position="56"/>
    </location>
</feature>
<keyword evidence="1" id="KW-1133">Transmembrane helix</keyword>
<accession>A0A6P0HHF5</accession>
<dbReference type="EMBL" id="JAAGXA010000004">
    <property type="protein sequence ID" value="NEN78169.1"/>
    <property type="molecule type" value="Genomic_DNA"/>
</dbReference>
<organism evidence="3 4">
    <name type="scientific">Nocardioides zeae</name>
    <dbReference type="NCBI Taxonomy" id="1457234"/>
    <lineage>
        <taxon>Bacteria</taxon>
        <taxon>Bacillati</taxon>
        <taxon>Actinomycetota</taxon>
        <taxon>Actinomycetes</taxon>
        <taxon>Propionibacteriales</taxon>
        <taxon>Nocardioidaceae</taxon>
        <taxon>Nocardioides</taxon>
    </lineage>
</organism>
<proteinExistence type="predicted"/>
<sequence length="140" mass="15317">MTDLRLSDAERAEAAQVLADHHVAGRLDVEEHEERLARVWAARYAADLRPVFDDLPAPHPVAIGGSLERRAGDGVDWNAPRHDVVRRRPPGQVARRTWTVGLGVVLLTVFGLTAVGEVGAVLVLLPLAVVFAFLFARRMS</sequence>
<dbReference type="Proteomes" id="UP000468687">
    <property type="component" value="Unassembled WGS sequence"/>
</dbReference>
<feature type="transmembrane region" description="Helical" evidence="1">
    <location>
        <begin position="93"/>
        <end position="112"/>
    </location>
</feature>
<name>A0A6P0HHF5_9ACTN</name>
<dbReference type="RefSeq" id="WP_163771611.1">
    <property type="nucleotide sequence ID" value="NZ_JAAGXA010000004.1"/>
</dbReference>
<protein>
    <submittedName>
        <fullName evidence="3">DUF1707 domain-containing protein</fullName>
    </submittedName>
</protein>
<evidence type="ECO:0000313" key="3">
    <source>
        <dbReference type="EMBL" id="NEN78169.1"/>
    </source>
</evidence>
<keyword evidence="1" id="KW-0812">Transmembrane</keyword>